<organism evidence="2">
    <name type="scientific">marine metagenome</name>
    <dbReference type="NCBI Taxonomy" id="408172"/>
    <lineage>
        <taxon>unclassified sequences</taxon>
        <taxon>metagenomes</taxon>
        <taxon>ecological metagenomes</taxon>
    </lineage>
</organism>
<dbReference type="EMBL" id="UINC01127273">
    <property type="protein sequence ID" value="SVD06285.1"/>
    <property type="molecule type" value="Genomic_DNA"/>
</dbReference>
<dbReference type="GO" id="GO:0016020">
    <property type="term" value="C:membrane"/>
    <property type="evidence" value="ECO:0007669"/>
    <property type="project" value="TreeGrafter"/>
</dbReference>
<proteinExistence type="predicted"/>
<evidence type="ECO:0000256" key="1">
    <source>
        <dbReference type="ARBA" id="ARBA00022801"/>
    </source>
</evidence>
<dbReference type="AlphaFoldDB" id="A0A382SA04"/>
<dbReference type="InterPro" id="IPR050266">
    <property type="entry name" value="AB_hydrolase_sf"/>
</dbReference>
<name>A0A382SA04_9ZZZZ</name>
<gene>
    <name evidence="2" type="ORF">METZ01_LOCUS359139</name>
</gene>
<reference evidence="2" key="1">
    <citation type="submission" date="2018-05" db="EMBL/GenBank/DDBJ databases">
        <authorList>
            <person name="Lanie J.A."/>
            <person name="Ng W.-L."/>
            <person name="Kazmierczak K.M."/>
            <person name="Andrzejewski T.M."/>
            <person name="Davidsen T.M."/>
            <person name="Wayne K.J."/>
            <person name="Tettelin H."/>
            <person name="Glass J.I."/>
            <person name="Rusch D."/>
            <person name="Podicherti R."/>
            <person name="Tsui H.-C.T."/>
            <person name="Winkler M.E."/>
        </authorList>
    </citation>
    <scope>NUCLEOTIDE SEQUENCE</scope>
</reference>
<protein>
    <recommendedName>
        <fullName evidence="3">AB hydrolase-1 domain-containing protein</fullName>
    </recommendedName>
</protein>
<dbReference type="SUPFAM" id="SSF53474">
    <property type="entry name" value="alpha/beta-Hydrolases"/>
    <property type="match status" value="1"/>
</dbReference>
<feature type="non-terminal residue" evidence="2">
    <location>
        <position position="1"/>
    </location>
</feature>
<keyword evidence="1" id="KW-0378">Hydrolase</keyword>
<dbReference type="Gene3D" id="3.40.50.1820">
    <property type="entry name" value="alpha/beta hydrolase"/>
    <property type="match status" value="1"/>
</dbReference>
<evidence type="ECO:0008006" key="3">
    <source>
        <dbReference type="Google" id="ProtNLM"/>
    </source>
</evidence>
<dbReference type="InterPro" id="IPR029058">
    <property type="entry name" value="AB_hydrolase_fold"/>
</dbReference>
<dbReference type="PANTHER" id="PTHR43798:SF31">
    <property type="entry name" value="AB HYDROLASE SUPERFAMILY PROTEIN YCLE"/>
    <property type="match status" value="1"/>
</dbReference>
<accession>A0A382SA04</accession>
<dbReference type="PANTHER" id="PTHR43798">
    <property type="entry name" value="MONOACYLGLYCEROL LIPASE"/>
    <property type="match status" value="1"/>
</dbReference>
<dbReference type="GO" id="GO:0016787">
    <property type="term" value="F:hydrolase activity"/>
    <property type="evidence" value="ECO:0007669"/>
    <property type="project" value="UniProtKB-KW"/>
</dbReference>
<sequence>KTFANSYSVGSTRVQFQQKDPRGWEEFRDQLAEHSAMGSALTMRGVQKQRPSLYDLEEEMRQLEVPTLIMTGDEDTPCLLPSLLMKRTIRSSALVVLPNSGHTINLEDPDAFNQAVDQFLNQVLSGRWPLREGWEKEGDPILGLTKDDA</sequence>
<evidence type="ECO:0000313" key="2">
    <source>
        <dbReference type="EMBL" id="SVD06285.1"/>
    </source>
</evidence>